<proteinExistence type="predicted"/>
<reference evidence="2 3" key="2">
    <citation type="submission" date="2019-01" db="EMBL/GenBank/DDBJ databases">
        <title>A chromosome length genome reference of the Java medaka (oryzias javanicus).</title>
        <authorList>
            <person name="Herpin A."/>
            <person name="Takehana Y."/>
            <person name="Naruse K."/>
            <person name="Ansai S."/>
            <person name="Kawaguchi M."/>
        </authorList>
    </citation>
    <scope>NUCLEOTIDE SEQUENCE [LARGE SCALE GENOMIC DNA]</scope>
    <source>
        <strain evidence="2">RS831</strain>
        <tissue evidence="2">Whole body</tissue>
    </source>
</reference>
<evidence type="ECO:0000256" key="1">
    <source>
        <dbReference type="SAM" id="MobiDB-lite"/>
    </source>
</evidence>
<keyword evidence="3" id="KW-1185">Reference proteome</keyword>
<name>A0A3S2N3A6_ORYJA</name>
<dbReference type="EMBL" id="CM012441">
    <property type="protein sequence ID" value="RVE72964.1"/>
    <property type="molecule type" value="Genomic_DNA"/>
</dbReference>
<dbReference type="AlphaFoldDB" id="A0A3S2N3A6"/>
<sequence length="78" mass="8673">MLLPGESGNPLEWSVRHQTQTYMAPGHNSSALDKKTAQDLPSFYPELTGMGSSNPNDHEQDAGIWEQKLYTTAPKWSP</sequence>
<organism evidence="2 3">
    <name type="scientific">Oryzias javanicus</name>
    <name type="common">Javanese ricefish</name>
    <name type="synonym">Aplocheilus javanicus</name>
    <dbReference type="NCBI Taxonomy" id="123683"/>
    <lineage>
        <taxon>Eukaryota</taxon>
        <taxon>Metazoa</taxon>
        <taxon>Chordata</taxon>
        <taxon>Craniata</taxon>
        <taxon>Vertebrata</taxon>
        <taxon>Euteleostomi</taxon>
        <taxon>Actinopterygii</taxon>
        <taxon>Neopterygii</taxon>
        <taxon>Teleostei</taxon>
        <taxon>Neoteleostei</taxon>
        <taxon>Acanthomorphata</taxon>
        <taxon>Ovalentaria</taxon>
        <taxon>Atherinomorphae</taxon>
        <taxon>Beloniformes</taxon>
        <taxon>Adrianichthyidae</taxon>
        <taxon>Oryziinae</taxon>
        <taxon>Oryzias</taxon>
    </lineage>
</organism>
<protein>
    <submittedName>
        <fullName evidence="2">Uncharacterized protein</fullName>
    </submittedName>
</protein>
<feature type="region of interest" description="Disordered" evidence="1">
    <location>
        <begin position="46"/>
        <end position="78"/>
    </location>
</feature>
<evidence type="ECO:0000313" key="3">
    <source>
        <dbReference type="Proteomes" id="UP000283210"/>
    </source>
</evidence>
<dbReference type="Proteomes" id="UP000283210">
    <property type="component" value="Chromosome 5"/>
</dbReference>
<accession>A0A3S2N3A6</accession>
<reference evidence="2 3" key="1">
    <citation type="submission" date="2018-11" db="EMBL/GenBank/DDBJ databases">
        <authorList>
            <person name="Lopez-Roques C."/>
            <person name="Donnadieu C."/>
            <person name="Bouchez O."/>
            <person name="Klopp C."/>
            <person name="Cabau C."/>
            <person name="Zahm M."/>
        </authorList>
    </citation>
    <scope>NUCLEOTIDE SEQUENCE [LARGE SCALE GENOMIC DNA]</scope>
    <source>
        <strain evidence="2">RS831</strain>
        <tissue evidence="2">Whole body</tissue>
    </source>
</reference>
<gene>
    <name evidence="2" type="ORF">OJAV_G00043730</name>
</gene>
<evidence type="ECO:0000313" key="2">
    <source>
        <dbReference type="EMBL" id="RVE72964.1"/>
    </source>
</evidence>